<dbReference type="EMBL" id="MCGT01000008">
    <property type="protein sequence ID" value="ORX57369.1"/>
    <property type="molecule type" value="Genomic_DNA"/>
</dbReference>
<gene>
    <name evidence="2" type="ORF">DM01DRAFT_1333995</name>
</gene>
<dbReference type="STRING" id="101127.A0A1X2GMG8"/>
<evidence type="ECO:0000313" key="3">
    <source>
        <dbReference type="Proteomes" id="UP000242146"/>
    </source>
</evidence>
<dbReference type="AlphaFoldDB" id="A0A1X2GMG8"/>
<protein>
    <recommendedName>
        <fullName evidence="4">Transmembrane protein</fullName>
    </recommendedName>
</protein>
<keyword evidence="1" id="KW-0812">Transmembrane</keyword>
<comment type="caution">
    <text evidence="2">The sequence shown here is derived from an EMBL/GenBank/DDBJ whole genome shotgun (WGS) entry which is preliminary data.</text>
</comment>
<feature type="transmembrane region" description="Helical" evidence="1">
    <location>
        <begin position="254"/>
        <end position="276"/>
    </location>
</feature>
<keyword evidence="1" id="KW-0472">Membrane</keyword>
<feature type="transmembrane region" description="Helical" evidence="1">
    <location>
        <begin position="160"/>
        <end position="181"/>
    </location>
</feature>
<feature type="transmembrane region" description="Helical" evidence="1">
    <location>
        <begin position="44"/>
        <end position="66"/>
    </location>
</feature>
<evidence type="ECO:0000256" key="1">
    <source>
        <dbReference type="SAM" id="Phobius"/>
    </source>
</evidence>
<feature type="transmembrane region" description="Helical" evidence="1">
    <location>
        <begin position="87"/>
        <end position="107"/>
    </location>
</feature>
<dbReference type="Proteomes" id="UP000242146">
    <property type="component" value="Unassembled WGS sequence"/>
</dbReference>
<evidence type="ECO:0008006" key="4">
    <source>
        <dbReference type="Google" id="ProtNLM"/>
    </source>
</evidence>
<reference evidence="2 3" key="1">
    <citation type="submission" date="2016-07" db="EMBL/GenBank/DDBJ databases">
        <title>Pervasive Adenine N6-methylation of Active Genes in Fungi.</title>
        <authorList>
            <consortium name="DOE Joint Genome Institute"/>
            <person name="Mondo S.J."/>
            <person name="Dannebaum R.O."/>
            <person name="Kuo R.C."/>
            <person name="Labutti K."/>
            <person name="Haridas S."/>
            <person name="Kuo A."/>
            <person name="Salamov A."/>
            <person name="Ahrendt S.R."/>
            <person name="Lipzen A."/>
            <person name="Sullivan W."/>
            <person name="Andreopoulos W.B."/>
            <person name="Clum A."/>
            <person name="Lindquist E."/>
            <person name="Daum C."/>
            <person name="Ramamoorthy G.K."/>
            <person name="Gryganskyi A."/>
            <person name="Culley D."/>
            <person name="Magnuson J.K."/>
            <person name="James T.Y."/>
            <person name="O'Malley M.A."/>
            <person name="Stajich J.E."/>
            <person name="Spatafora J.W."/>
            <person name="Visel A."/>
            <person name="Grigoriev I.V."/>
        </authorList>
    </citation>
    <scope>NUCLEOTIDE SEQUENCE [LARGE SCALE GENOMIC DNA]</scope>
    <source>
        <strain evidence="2 3">NRRL 3301</strain>
    </source>
</reference>
<feature type="transmembrane region" description="Helical" evidence="1">
    <location>
        <begin position="201"/>
        <end position="220"/>
    </location>
</feature>
<proteinExistence type="predicted"/>
<dbReference type="OrthoDB" id="2280990at2759"/>
<sequence>MNDPTTFNTTTFWRICDSQGVCHCDYRLTIYHCVEQDDFYKMNLAVIIATALGLVAGIPMLAWRTFHHKQNIFDIREGIPRPKPVESLCFFIILFNIVRIIHAVITLTDVAPYPPLRLFIFDLCWVFALNGFVSYVFGVTQTLLTSNRVLYDAWISSPKFVDILGVLINILPYIFMNVGSIGSGIFAAQNNYDMAFTFLRVGYFSAAIYTCAVGISVIYFGQRLISLMNEPLLLHSNIPATLARLKASSFKVKVTVTVGSIALGCMCIIASVYGSIYTTATTNRVASLFLSSFISFLGPIASFIILVVIFLSPNVLAGIPKQDFDDDYANYPSLHSTSQDAQLHYKSASDQHTTSFLSNWFQCLRPSELAIDHRDPDEEKQQHFSSMPTSEALTVLQQDSRPGSIFKQPI</sequence>
<evidence type="ECO:0000313" key="2">
    <source>
        <dbReference type="EMBL" id="ORX57369.1"/>
    </source>
</evidence>
<accession>A0A1X2GMG8</accession>
<keyword evidence="3" id="KW-1185">Reference proteome</keyword>
<keyword evidence="1" id="KW-1133">Transmembrane helix</keyword>
<feature type="transmembrane region" description="Helical" evidence="1">
    <location>
        <begin position="288"/>
        <end position="311"/>
    </location>
</feature>
<feature type="transmembrane region" description="Helical" evidence="1">
    <location>
        <begin position="119"/>
        <end position="139"/>
    </location>
</feature>
<organism evidence="2 3">
    <name type="scientific">Hesseltinella vesiculosa</name>
    <dbReference type="NCBI Taxonomy" id="101127"/>
    <lineage>
        <taxon>Eukaryota</taxon>
        <taxon>Fungi</taxon>
        <taxon>Fungi incertae sedis</taxon>
        <taxon>Mucoromycota</taxon>
        <taxon>Mucoromycotina</taxon>
        <taxon>Mucoromycetes</taxon>
        <taxon>Mucorales</taxon>
        <taxon>Cunninghamellaceae</taxon>
        <taxon>Hesseltinella</taxon>
    </lineage>
</organism>
<name>A0A1X2GMG8_9FUNG</name>